<dbReference type="InterPro" id="IPR013022">
    <property type="entry name" value="Xyl_isomerase-like_TIM-brl"/>
</dbReference>
<dbReference type="OrthoDB" id="244362at2"/>
<dbReference type="AlphaFoldDB" id="A0A518B7S1"/>
<gene>
    <name evidence="2" type="ORF">Pan216_39000</name>
</gene>
<dbReference type="InterPro" id="IPR050312">
    <property type="entry name" value="IolE/XylAMocC-like"/>
</dbReference>
<evidence type="ECO:0000313" key="2">
    <source>
        <dbReference type="EMBL" id="QDU63026.1"/>
    </source>
</evidence>
<evidence type="ECO:0000259" key="1">
    <source>
        <dbReference type="Pfam" id="PF01261"/>
    </source>
</evidence>
<dbReference type="PANTHER" id="PTHR12110">
    <property type="entry name" value="HYDROXYPYRUVATE ISOMERASE"/>
    <property type="match status" value="1"/>
</dbReference>
<accession>A0A518B7S1</accession>
<name>A0A518B7S1_9BACT</name>
<dbReference type="SUPFAM" id="SSF51658">
    <property type="entry name" value="Xylose isomerase-like"/>
    <property type="match status" value="1"/>
</dbReference>
<dbReference type="Gene3D" id="3.20.20.150">
    <property type="entry name" value="Divalent-metal-dependent TIM barrel enzymes"/>
    <property type="match status" value="1"/>
</dbReference>
<reference evidence="2 3" key="1">
    <citation type="submission" date="2019-02" db="EMBL/GenBank/DDBJ databases">
        <title>Deep-cultivation of Planctomycetes and their phenomic and genomic characterization uncovers novel biology.</title>
        <authorList>
            <person name="Wiegand S."/>
            <person name="Jogler M."/>
            <person name="Boedeker C."/>
            <person name="Pinto D."/>
            <person name="Vollmers J."/>
            <person name="Rivas-Marin E."/>
            <person name="Kohn T."/>
            <person name="Peeters S.H."/>
            <person name="Heuer A."/>
            <person name="Rast P."/>
            <person name="Oberbeckmann S."/>
            <person name="Bunk B."/>
            <person name="Jeske O."/>
            <person name="Meyerdierks A."/>
            <person name="Storesund J.E."/>
            <person name="Kallscheuer N."/>
            <person name="Luecker S."/>
            <person name="Lage O.M."/>
            <person name="Pohl T."/>
            <person name="Merkel B.J."/>
            <person name="Hornburger P."/>
            <person name="Mueller R.-W."/>
            <person name="Bruemmer F."/>
            <person name="Labrenz M."/>
            <person name="Spormann A.M."/>
            <person name="Op den Camp H."/>
            <person name="Overmann J."/>
            <person name="Amann R."/>
            <person name="Jetten M.S.M."/>
            <person name="Mascher T."/>
            <person name="Medema M.H."/>
            <person name="Devos D.P."/>
            <person name="Kaster A.-K."/>
            <person name="Ovreas L."/>
            <person name="Rohde M."/>
            <person name="Galperin M.Y."/>
            <person name="Jogler C."/>
        </authorList>
    </citation>
    <scope>NUCLEOTIDE SEQUENCE [LARGE SCALE GENOMIC DNA]</scope>
    <source>
        <strain evidence="2 3">Pan216</strain>
    </source>
</reference>
<dbReference type="Pfam" id="PF01261">
    <property type="entry name" value="AP_endonuc_2"/>
    <property type="match status" value="1"/>
</dbReference>
<dbReference type="PROSITE" id="PS51318">
    <property type="entry name" value="TAT"/>
    <property type="match status" value="1"/>
</dbReference>
<dbReference type="GO" id="GO:0016853">
    <property type="term" value="F:isomerase activity"/>
    <property type="evidence" value="ECO:0007669"/>
    <property type="project" value="UniProtKB-KW"/>
</dbReference>
<dbReference type="InterPro" id="IPR036237">
    <property type="entry name" value="Xyl_isomerase-like_sf"/>
</dbReference>
<dbReference type="EMBL" id="CP036279">
    <property type="protein sequence ID" value="QDU63026.1"/>
    <property type="molecule type" value="Genomic_DNA"/>
</dbReference>
<dbReference type="InterPro" id="IPR006311">
    <property type="entry name" value="TAT_signal"/>
</dbReference>
<dbReference type="RefSeq" id="WP_145260173.1">
    <property type="nucleotide sequence ID" value="NZ_CP036279.1"/>
</dbReference>
<evidence type="ECO:0000313" key="3">
    <source>
        <dbReference type="Proteomes" id="UP000317093"/>
    </source>
</evidence>
<dbReference type="KEGG" id="knv:Pan216_39000"/>
<protein>
    <submittedName>
        <fullName evidence="2">Xylose isomerase-like TIM barrel</fullName>
    </submittedName>
</protein>
<proteinExistence type="predicted"/>
<sequence>MTTPTTTRRAFCQGALAGAVGMASTALGDADRPNATFRLRYILASAMYGDMPLSAILPEVHKTGADAIDLWPRVHGTQREEVDTLGVEQFRKMLEAHEVRLGGIACYRLGPLGLRKEMRFASSLGENVVLVCGARGPRGLEGGELKRAVRAFVDQLKPHVAEAEERGCTIAVENHANSLIESPDSIRWFAEMVSSPALGIAFAPHHLSQESELIANLVRESGPAVKFFYAQQHGMGSKKKLPKERELLQMPGRGPLDFKPILEALRAIDYGGYTEIFMHPVPRGVPILESASAITAEINRSRDYLDACLRKS</sequence>
<keyword evidence="2" id="KW-0413">Isomerase</keyword>
<dbReference type="PANTHER" id="PTHR12110:SF21">
    <property type="entry name" value="XYLOSE ISOMERASE-LIKE TIM BARREL DOMAIN-CONTAINING PROTEIN"/>
    <property type="match status" value="1"/>
</dbReference>
<feature type="domain" description="Xylose isomerase-like TIM barrel" evidence="1">
    <location>
        <begin position="59"/>
        <end position="274"/>
    </location>
</feature>
<keyword evidence="3" id="KW-1185">Reference proteome</keyword>
<organism evidence="2 3">
    <name type="scientific">Kolteria novifilia</name>
    <dbReference type="NCBI Taxonomy" id="2527975"/>
    <lineage>
        <taxon>Bacteria</taxon>
        <taxon>Pseudomonadati</taxon>
        <taxon>Planctomycetota</taxon>
        <taxon>Planctomycetia</taxon>
        <taxon>Kolteriales</taxon>
        <taxon>Kolteriaceae</taxon>
        <taxon>Kolteria</taxon>
    </lineage>
</organism>
<dbReference type="Proteomes" id="UP000317093">
    <property type="component" value="Chromosome"/>
</dbReference>